<evidence type="ECO:0000313" key="4">
    <source>
        <dbReference type="Proteomes" id="UP000233332"/>
    </source>
</evidence>
<sequence length="503" mass="53971">MQNAQGLIKTSRVISAVFSVLFAVTSSSVVFATESAGESANDAAYEAAIANMGEHPDVAERMVNKRDDAVGLLDRMLFLLAFKDDSPARTSDIQALQTKIDQAVAPLTDGYMRAVVGPTVVFDGTALSLEPTIVLASSTGFANTHSAFYAIPCAVLQKKPELLDVTAPMFGGNRDNFMPRSGCVWGRGEVADYPIDALSSYMYVADGATGDMFGPNQGSIRFAQAAAQQWGMQIAMLDPDALLPAPPGSRKPFEVWSYLSWANRDVFNAITRELSTTRKALISYWQSNGKDRETATEIARNTLFSVVYGADCDTAVPLNSLRVMLVDDRPLTDIEKVAQQNTGQDGDLFENCAAYAGIDPLLHIAVARPESLDVLRANGYFDDVEARNGFGKTALMAAAQRGSLTAVKWLLDHGADVAARTDPGDEWLYPRHGQRTALHYAAASGAIEIVKVLIKAGAERGATDDLGFSGRDYLLGRDDLPGNATISAADQAALLQILDPDGK</sequence>
<dbReference type="PROSITE" id="PS50088">
    <property type="entry name" value="ANK_REPEAT"/>
    <property type="match status" value="2"/>
</dbReference>
<reference evidence="3 4" key="1">
    <citation type="submission" date="2017-09" db="EMBL/GenBank/DDBJ databases">
        <title>Biodiversity and function of Thalassospira species in the particle-attached aromatic-hydrocarbon-degrading consortia from the surface seawater of the China South Sea.</title>
        <authorList>
            <person name="Dong C."/>
            <person name="Lai Q."/>
            <person name="Shao Z."/>
        </authorList>
    </citation>
    <scope>NUCLEOTIDE SEQUENCE [LARGE SCALE GENOMIC DNA]</scope>
    <source>
        <strain evidence="3 4">139Z-12</strain>
    </source>
</reference>
<gene>
    <name evidence="3" type="ORF">COO92_00135</name>
</gene>
<feature type="repeat" description="ANK" evidence="1">
    <location>
        <begin position="390"/>
        <end position="422"/>
    </location>
</feature>
<name>A0A2N3LAR4_9PROT</name>
<dbReference type="PANTHER" id="PTHR22677:SF4">
    <property type="entry name" value="USHER SYNDROME TYPE-1G PROTEIN-LIKE PROTEIN"/>
    <property type="match status" value="1"/>
</dbReference>
<dbReference type="InterPro" id="IPR039323">
    <property type="entry name" value="ANKRD_45/46/60"/>
</dbReference>
<dbReference type="PROSITE" id="PS50297">
    <property type="entry name" value="ANK_REP_REGION"/>
    <property type="match status" value="2"/>
</dbReference>
<feature type="chain" id="PRO_5014956519" evidence="2">
    <location>
        <begin position="33"/>
        <end position="503"/>
    </location>
</feature>
<evidence type="ECO:0000256" key="2">
    <source>
        <dbReference type="SAM" id="SignalP"/>
    </source>
</evidence>
<dbReference type="SMART" id="SM00248">
    <property type="entry name" value="ANK"/>
    <property type="match status" value="2"/>
</dbReference>
<dbReference type="InterPro" id="IPR002110">
    <property type="entry name" value="Ankyrin_rpt"/>
</dbReference>
<evidence type="ECO:0000256" key="1">
    <source>
        <dbReference type="PROSITE-ProRule" id="PRU00023"/>
    </source>
</evidence>
<dbReference type="SUPFAM" id="SSF48403">
    <property type="entry name" value="Ankyrin repeat"/>
    <property type="match status" value="1"/>
</dbReference>
<dbReference type="AlphaFoldDB" id="A0A2N3LAR4"/>
<accession>A0A2N3LAR4</accession>
<dbReference type="Gene3D" id="1.25.40.20">
    <property type="entry name" value="Ankyrin repeat-containing domain"/>
    <property type="match status" value="1"/>
</dbReference>
<dbReference type="PANTHER" id="PTHR22677">
    <property type="entry name" value="ANKYRIN REPEAT DOMAIN-CONTAINING PROTEIN 60"/>
    <property type="match status" value="1"/>
</dbReference>
<protein>
    <submittedName>
        <fullName evidence="3">Uncharacterized protein</fullName>
    </submittedName>
</protein>
<dbReference type="Pfam" id="PF12796">
    <property type="entry name" value="Ank_2"/>
    <property type="match status" value="1"/>
</dbReference>
<dbReference type="EMBL" id="NXGX01000001">
    <property type="protein sequence ID" value="PKR59826.1"/>
    <property type="molecule type" value="Genomic_DNA"/>
</dbReference>
<evidence type="ECO:0000313" key="3">
    <source>
        <dbReference type="EMBL" id="PKR59826.1"/>
    </source>
</evidence>
<proteinExistence type="predicted"/>
<keyword evidence="4" id="KW-1185">Reference proteome</keyword>
<feature type="signal peptide" evidence="2">
    <location>
        <begin position="1"/>
        <end position="32"/>
    </location>
</feature>
<dbReference type="Proteomes" id="UP000233332">
    <property type="component" value="Unassembled WGS sequence"/>
</dbReference>
<dbReference type="InterPro" id="IPR036770">
    <property type="entry name" value="Ankyrin_rpt-contain_sf"/>
</dbReference>
<keyword evidence="1" id="KW-0040">ANK repeat</keyword>
<keyword evidence="2" id="KW-0732">Signal</keyword>
<comment type="caution">
    <text evidence="3">The sequence shown here is derived from an EMBL/GenBank/DDBJ whole genome shotgun (WGS) entry which is preliminary data.</text>
</comment>
<organism evidence="3 4">
    <name type="scientific">Thalassospira lohafexi</name>
    <dbReference type="NCBI Taxonomy" id="744227"/>
    <lineage>
        <taxon>Bacteria</taxon>
        <taxon>Pseudomonadati</taxon>
        <taxon>Pseudomonadota</taxon>
        <taxon>Alphaproteobacteria</taxon>
        <taxon>Rhodospirillales</taxon>
        <taxon>Thalassospiraceae</taxon>
        <taxon>Thalassospira</taxon>
    </lineage>
</organism>
<feature type="repeat" description="ANK" evidence="1">
    <location>
        <begin position="433"/>
        <end position="465"/>
    </location>
</feature>
<dbReference type="RefSeq" id="WP_101298859.1">
    <property type="nucleotide sequence ID" value="NZ_NXGX01000001.1"/>
</dbReference>